<dbReference type="Proteomes" id="UP001500689">
    <property type="component" value="Unassembled WGS sequence"/>
</dbReference>
<keyword evidence="2" id="KW-1185">Reference proteome</keyword>
<accession>A0ABP6X429</accession>
<proteinExistence type="predicted"/>
<protein>
    <submittedName>
        <fullName evidence="1">Uncharacterized protein</fullName>
    </submittedName>
</protein>
<organism evidence="1 2">
    <name type="scientific">Amycolatopsis ultiminotia</name>
    <dbReference type="NCBI Taxonomy" id="543629"/>
    <lineage>
        <taxon>Bacteria</taxon>
        <taxon>Bacillati</taxon>
        <taxon>Actinomycetota</taxon>
        <taxon>Actinomycetes</taxon>
        <taxon>Pseudonocardiales</taxon>
        <taxon>Pseudonocardiaceae</taxon>
        <taxon>Amycolatopsis</taxon>
    </lineage>
</organism>
<comment type="caution">
    <text evidence="1">The sequence shown here is derived from an EMBL/GenBank/DDBJ whole genome shotgun (WGS) entry which is preliminary data.</text>
</comment>
<name>A0ABP6X429_9PSEU</name>
<evidence type="ECO:0000313" key="1">
    <source>
        <dbReference type="EMBL" id="GAA3560940.1"/>
    </source>
</evidence>
<sequence>MPPQSGVPDRVQAVARAPERAIRDEYQGKYGEGHDLAKVGTAQGRQLGRTAGVAISATASVAG</sequence>
<gene>
    <name evidence="1" type="ORF">GCM10022222_50910</name>
</gene>
<reference evidence="2" key="1">
    <citation type="journal article" date="2019" name="Int. J. Syst. Evol. Microbiol.">
        <title>The Global Catalogue of Microorganisms (GCM) 10K type strain sequencing project: providing services to taxonomists for standard genome sequencing and annotation.</title>
        <authorList>
            <consortium name="The Broad Institute Genomics Platform"/>
            <consortium name="The Broad Institute Genome Sequencing Center for Infectious Disease"/>
            <person name="Wu L."/>
            <person name="Ma J."/>
        </authorList>
    </citation>
    <scope>NUCLEOTIDE SEQUENCE [LARGE SCALE GENOMIC DNA]</scope>
    <source>
        <strain evidence="2">JCM 16898</strain>
    </source>
</reference>
<dbReference type="EMBL" id="BAAAZN010000011">
    <property type="protein sequence ID" value="GAA3560940.1"/>
    <property type="molecule type" value="Genomic_DNA"/>
</dbReference>
<evidence type="ECO:0000313" key="2">
    <source>
        <dbReference type="Proteomes" id="UP001500689"/>
    </source>
</evidence>